<keyword evidence="4" id="KW-1185">Reference proteome</keyword>
<dbReference type="SUPFAM" id="SSF56645">
    <property type="entry name" value="Acyl-CoA dehydrogenase NM domain-like"/>
    <property type="match status" value="1"/>
</dbReference>
<dbReference type="InterPro" id="IPR037069">
    <property type="entry name" value="AcylCoA_DH/ox_N_sf"/>
</dbReference>
<dbReference type="Gene3D" id="1.10.540.10">
    <property type="entry name" value="Acyl-CoA dehydrogenase/oxidase, N-terminal domain"/>
    <property type="match status" value="1"/>
</dbReference>
<gene>
    <name evidence="3" type="ORF">ACFQO6_12185</name>
</gene>
<organism evidence="3 4">
    <name type="scientific">Nocardioides astragali</name>
    <dbReference type="NCBI Taxonomy" id="1776736"/>
    <lineage>
        <taxon>Bacteria</taxon>
        <taxon>Bacillati</taxon>
        <taxon>Actinomycetota</taxon>
        <taxon>Actinomycetes</taxon>
        <taxon>Propionibacteriales</taxon>
        <taxon>Nocardioidaceae</taxon>
        <taxon>Nocardioides</taxon>
    </lineage>
</organism>
<dbReference type="EMBL" id="JBHTCH010000014">
    <property type="protein sequence ID" value="MFC7361033.1"/>
    <property type="molecule type" value="Genomic_DNA"/>
</dbReference>
<dbReference type="Gene3D" id="2.40.110.10">
    <property type="entry name" value="Butyryl-CoA Dehydrogenase, subunit A, domain 2"/>
    <property type="match status" value="1"/>
</dbReference>
<proteinExistence type="predicted"/>
<dbReference type="InterPro" id="IPR009100">
    <property type="entry name" value="AcylCoA_DH/oxidase_NM_dom_sf"/>
</dbReference>
<keyword evidence="1" id="KW-0560">Oxidoreductase</keyword>
<feature type="domain" description="Acyl-CoA dehydrogenase C-terminal" evidence="2">
    <location>
        <begin position="237"/>
        <end position="367"/>
    </location>
</feature>
<protein>
    <submittedName>
        <fullName evidence="3">Hydroxylase</fullName>
    </submittedName>
</protein>
<evidence type="ECO:0000256" key="1">
    <source>
        <dbReference type="ARBA" id="ARBA00023002"/>
    </source>
</evidence>
<dbReference type="InterPro" id="IPR036250">
    <property type="entry name" value="AcylCo_DH-like_C"/>
</dbReference>
<dbReference type="InterPro" id="IPR013107">
    <property type="entry name" value="Acyl-CoA_DH_C"/>
</dbReference>
<dbReference type="SUPFAM" id="SSF47203">
    <property type="entry name" value="Acyl-CoA dehydrogenase C-terminal domain-like"/>
    <property type="match status" value="1"/>
</dbReference>
<comment type="caution">
    <text evidence="3">The sequence shown here is derived from an EMBL/GenBank/DDBJ whole genome shotgun (WGS) entry which is preliminary data.</text>
</comment>
<evidence type="ECO:0000259" key="2">
    <source>
        <dbReference type="Pfam" id="PF08028"/>
    </source>
</evidence>
<dbReference type="PIRSF" id="PIRSF016578">
    <property type="entry name" value="HsaA"/>
    <property type="match status" value="1"/>
</dbReference>
<evidence type="ECO:0000313" key="4">
    <source>
        <dbReference type="Proteomes" id="UP001596524"/>
    </source>
</evidence>
<reference evidence="4" key="1">
    <citation type="journal article" date="2019" name="Int. J. Syst. Evol. Microbiol.">
        <title>The Global Catalogue of Microorganisms (GCM) 10K type strain sequencing project: providing services to taxonomists for standard genome sequencing and annotation.</title>
        <authorList>
            <consortium name="The Broad Institute Genomics Platform"/>
            <consortium name="The Broad Institute Genome Sequencing Center for Infectious Disease"/>
            <person name="Wu L."/>
            <person name="Ma J."/>
        </authorList>
    </citation>
    <scope>NUCLEOTIDE SEQUENCE [LARGE SCALE GENOMIC DNA]</scope>
    <source>
        <strain evidence="4">FCH27</strain>
    </source>
</reference>
<dbReference type="Gene3D" id="1.20.140.10">
    <property type="entry name" value="Butyryl-CoA Dehydrogenase, subunit A, domain 3"/>
    <property type="match status" value="1"/>
</dbReference>
<dbReference type="Pfam" id="PF08028">
    <property type="entry name" value="Acyl-CoA_dh_2"/>
    <property type="match status" value="1"/>
</dbReference>
<sequence>MHETRAHIAASAAALRDELVPSDDLSRLSDRAADILRESGGMRLLQAKDLGGFEEHPNEFFDWVIQVGTEHPSAGWIAGVVGVHPWEISIMHPLVQEEIFGNDPDALTASPYAPFGRAVRVDGGFRFSGRWPYSTGTDHAGWIILGGMVADESGVPLSPPDVRHFVLPKGDWTIVEDSWDVMGLRGTGSKDVVIDDVFIPDHRVSEAPKMYDGSYARERRPGSPLYQMMFGLMFPAAIAAGTFGVARHAIRAFGDAMAGKVSVTGNAARTSAIQLERLACAEADIEASVAHFRASIADLYAFVDDGGEITLDQRHRFRRDQVRATGRCVEAIDRLFLHSGSTAMGDAHPVSRAWRDLHVASTHVCNNSELTYQAWGAHRFGGPIPPGVAF</sequence>
<accession>A0ABW2N5Q5</accession>
<name>A0ABW2N5Q5_9ACTN</name>
<dbReference type="Proteomes" id="UP001596524">
    <property type="component" value="Unassembled WGS sequence"/>
</dbReference>
<dbReference type="RefSeq" id="WP_255888449.1">
    <property type="nucleotide sequence ID" value="NZ_JAFMZM010000001.1"/>
</dbReference>
<dbReference type="InterPro" id="IPR046373">
    <property type="entry name" value="Acyl-CoA_Oxase/DH_mid-dom_sf"/>
</dbReference>
<evidence type="ECO:0000313" key="3">
    <source>
        <dbReference type="EMBL" id="MFC7361033.1"/>
    </source>
</evidence>